<evidence type="ECO:0000256" key="2">
    <source>
        <dbReference type="ARBA" id="ARBA00022679"/>
    </source>
</evidence>
<dbReference type="EMBL" id="AZAC01000001">
    <property type="protein sequence ID" value="KIX15814.1"/>
    <property type="molecule type" value="Genomic_DNA"/>
</dbReference>
<dbReference type="STRING" id="1429043.X474_00360"/>
<dbReference type="InterPro" id="IPR029063">
    <property type="entry name" value="SAM-dependent_MTases_sf"/>
</dbReference>
<comment type="caution">
    <text evidence="3">The sequence shown here is derived from an EMBL/GenBank/DDBJ whole genome shotgun (WGS) entry which is preliminary data.</text>
</comment>
<keyword evidence="4" id="KW-1185">Reference proteome</keyword>
<gene>
    <name evidence="3" type="ORF">X474_00360</name>
</gene>
<dbReference type="PANTHER" id="PTHR43648">
    <property type="entry name" value="ELECTRON TRANSFER FLAVOPROTEIN BETA SUBUNIT LYSINE METHYLTRANSFERASE"/>
    <property type="match status" value="1"/>
</dbReference>
<keyword evidence="1" id="KW-0489">Methyltransferase</keyword>
<dbReference type="InParanoid" id="A0A0D2JCE5"/>
<organism evidence="3 4">
    <name type="scientific">Dethiosulfatarculus sandiegensis</name>
    <dbReference type="NCBI Taxonomy" id="1429043"/>
    <lineage>
        <taxon>Bacteria</taxon>
        <taxon>Pseudomonadati</taxon>
        <taxon>Thermodesulfobacteriota</taxon>
        <taxon>Desulfarculia</taxon>
        <taxon>Desulfarculales</taxon>
        <taxon>Desulfarculaceae</taxon>
        <taxon>Dethiosulfatarculus</taxon>
    </lineage>
</organism>
<dbReference type="SUPFAM" id="SSF53335">
    <property type="entry name" value="S-adenosyl-L-methionine-dependent methyltransferases"/>
    <property type="match status" value="1"/>
</dbReference>
<dbReference type="OrthoDB" id="9785995at2"/>
<dbReference type="GO" id="GO:0032259">
    <property type="term" value="P:methylation"/>
    <property type="evidence" value="ECO:0007669"/>
    <property type="project" value="UniProtKB-KW"/>
</dbReference>
<sequence>MKKAPYEHLHIYEIAGDARKALKTPPAEYLGLWLEGDSSFVFFSRPVENYMDTLLASDQSLKLLDRHYLTYEDWQGGMELEPLVVMDLAVVPAWEPSLPGSFAGKLLKLDPGLVFGNGLHPTTRHCLEFLGQRAKAAPLGRVTDLGCGTGILGIAACLWGAESLLAVDLNPLCIKTTQANAELNQVEAQVEEGPAADYLANPAEVVLANIHWEIQRDLWQDRSLLEGKKDLILSGVTRSQIGPLKDLITARGYKIEQEKQAEDTWFTIWCRT</sequence>
<proteinExistence type="predicted"/>
<dbReference type="Gene3D" id="3.40.50.150">
    <property type="entry name" value="Vaccinia Virus protein VP39"/>
    <property type="match status" value="1"/>
</dbReference>
<dbReference type="GO" id="GO:0008276">
    <property type="term" value="F:protein methyltransferase activity"/>
    <property type="evidence" value="ECO:0007669"/>
    <property type="project" value="TreeGrafter"/>
</dbReference>
<dbReference type="PANTHER" id="PTHR43648:SF1">
    <property type="entry name" value="ELECTRON TRANSFER FLAVOPROTEIN BETA SUBUNIT LYSINE METHYLTRANSFERASE"/>
    <property type="match status" value="1"/>
</dbReference>
<dbReference type="CDD" id="cd02440">
    <property type="entry name" value="AdoMet_MTases"/>
    <property type="match status" value="1"/>
</dbReference>
<evidence type="ECO:0000313" key="3">
    <source>
        <dbReference type="EMBL" id="KIX15814.1"/>
    </source>
</evidence>
<reference evidence="3 4" key="1">
    <citation type="submission" date="2013-11" db="EMBL/GenBank/DDBJ databases">
        <title>Metagenomic analysis of a methanogenic consortium involved in long chain n-alkane degradation.</title>
        <authorList>
            <person name="Davidova I.A."/>
            <person name="Callaghan A.V."/>
            <person name="Wawrik B."/>
            <person name="Pruitt S."/>
            <person name="Marks C."/>
            <person name="Duncan K.E."/>
            <person name="Suflita J.M."/>
        </authorList>
    </citation>
    <scope>NUCLEOTIDE SEQUENCE [LARGE SCALE GENOMIC DNA]</scope>
    <source>
        <strain evidence="3 4">SPR</strain>
    </source>
</reference>
<protein>
    <submittedName>
        <fullName evidence="3">SAM-dependent methlyltransferase</fullName>
    </submittedName>
</protein>
<dbReference type="Pfam" id="PF06325">
    <property type="entry name" value="PrmA"/>
    <property type="match status" value="1"/>
</dbReference>
<evidence type="ECO:0000256" key="1">
    <source>
        <dbReference type="ARBA" id="ARBA00022603"/>
    </source>
</evidence>
<keyword evidence="2 3" id="KW-0808">Transferase</keyword>
<accession>A0A0D2JCE5</accession>
<evidence type="ECO:0000313" key="4">
    <source>
        <dbReference type="Proteomes" id="UP000032233"/>
    </source>
</evidence>
<name>A0A0D2JCE5_9BACT</name>
<dbReference type="AlphaFoldDB" id="A0A0D2JCE5"/>
<dbReference type="Proteomes" id="UP000032233">
    <property type="component" value="Unassembled WGS sequence"/>
</dbReference>
<dbReference type="InterPro" id="IPR050078">
    <property type="entry name" value="Ribosomal_L11_MeTrfase_PrmA"/>
</dbReference>